<name>A0A3P8X3X7_CYNSE</name>
<dbReference type="PROSITE" id="PS51818">
    <property type="entry name" value="HOMEO_PROSPERO"/>
    <property type="match status" value="1"/>
</dbReference>
<dbReference type="OMA" id="LMNYFQS"/>
<evidence type="ECO:0000259" key="8">
    <source>
        <dbReference type="PROSITE" id="PS51818"/>
    </source>
</evidence>
<dbReference type="Gene3D" id="1.10.10.500">
    <property type="entry name" value="Homeo-prospero domain"/>
    <property type="match status" value="1"/>
</dbReference>
<evidence type="ECO:0000256" key="2">
    <source>
        <dbReference type="ARBA" id="ARBA00023015"/>
    </source>
</evidence>
<dbReference type="GO" id="GO:0048468">
    <property type="term" value="P:cell development"/>
    <property type="evidence" value="ECO:0007669"/>
    <property type="project" value="UniProtKB-ARBA"/>
</dbReference>
<feature type="compositionally biased region" description="Polar residues" evidence="7">
    <location>
        <begin position="78"/>
        <end position="88"/>
    </location>
</feature>
<keyword evidence="3" id="KW-0238">DNA-binding</keyword>
<reference evidence="9 10" key="1">
    <citation type="journal article" date="2014" name="Nat. Genet.">
        <title>Whole-genome sequence of a flatfish provides insights into ZW sex chromosome evolution and adaptation to a benthic lifestyle.</title>
        <authorList>
            <person name="Chen S."/>
            <person name="Zhang G."/>
            <person name="Shao C."/>
            <person name="Huang Q."/>
            <person name="Liu G."/>
            <person name="Zhang P."/>
            <person name="Song W."/>
            <person name="An N."/>
            <person name="Chalopin D."/>
            <person name="Volff J.N."/>
            <person name="Hong Y."/>
            <person name="Li Q."/>
            <person name="Sha Z."/>
            <person name="Zhou H."/>
            <person name="Xie M."/>
            <person name="Yu Q."/>
            <person name="Liu Y."/>
            <person name="Xiang H."/>
            <person name="Wang N."/>
            <person name="Wu K."/>
            <person name="Yang C."/>
            <person name="Zhou Q."/>
            <person name="Liao X."/>
            <person name="Yang L."/>
            <person name="Hu Q."/>
            <person name="Zhang J."/>
            <person name="Meng L."/>
            <person name="Jin L."/>
            <person name="Tian Y."/>
            <person name="Lian J."/>
            <person name="Yang J."/>
            <person name="Miao G."/>
            <person name="Liu S."/>
            <person name="Liang Z."/>
            <person name="Yan F."/>
            <person name="Li Y."/>
            <person name="Sun B."/>
            <person name="Zhang H."/>
            <person name="Zhang J."/>
            <person name="Zhu Y."/>
            <person name="Du M."/>
            <person name="Zhao Y."/>
            <person name="Schartl M."/>
            <person name="Tang Q."/>
            <person name="Wang J."/>
        </authorList>
    </citation>
    <scope>NUCLEOTIDE SEQUENCE</scope>
</reference>
<evidence type="ECO:0000256" key="1">
    <source>
        <dbReference type="ARBA" id="ARBA00004123"/>
    </source>
</evidence>
<evidence type="ECO:0000313" key="9">
    <source>
        <dbReference type="Ensembl" id="ENSCSEP00000031760.1"/>
    </source>
</evidence>
<keyword evidence="2" id="KW-0805">Transcription regulation</keyword>
<feature type="region of interest" description="Disordered" evidence="7">
    <location>
        <begin position="132"/>
        <end position="181"/>
    </location>
</feature>
<protein>
    <recommendedName>
        <fullName evidence="8">Prospero domain-containing protein</fullName>
    </recommendedName>
</protein>
<evidence type="ECO:0000256" key="5">
    <source>
        <dbReference type="ARBA" id="ARBA00023163"/>
    </source>
</evidence>
<evidence type="ECO:0000256" key="7">
    <source>
        <dbReference type="SAM" id="MobiDB-lite"/>
    </source>
</evidence>
<dbReference type="GO" id="GO:0000981">
    <property type="term" value="F:DNA-binding transcription factor activity, RNA polymerase II-specific"/>
    <property type="evidence" value="ECO:0007669"/>
    <property type="project" value="TreeGrafter"/>
</dbReference>
<organism evidence="9 10">
    <name type="scientific">Cynoglossus semilaevis</name>
    <name type="common">Tongue sole</name>
    <dbReference type="NCBI Taxonomy" id="244447"/>
    <lineage>
        <taxon>Eukaryota</taxon>
        <taxon>Metazoa</taxon>
        <taxon>Chordata</taxon>
        <taxon>Craniata</taxon>
        <taxon>Vertebrata</taxon>
        <taxon>Euteleostomi</taxon>
        <taxon>Actinopterygii</taxon>
        <taxon>Neopterygii</taxon>
        <taxon>Teleostei</taxon>
        <taxon>Neoteleostei</taxon>
        <taxon>Acanthomorphata</taxon>
        <taxon>Carangaria</taxon>
        <taxon>Pleuronectiformes</taxon>
        <taxon>Pleuronectoidei</taxon>
        <taxon>Cynoglossidae</taxon>
        <taxon>Cynoglossinae</taxon>
        <taxon>Cynoglossus</taxon>
    </lineage>
</organism>
<feature type="compositionally biased region" description="Basic and acidic residues" evidence="7">
    <location>
        <begin position="132"/>
        <end position="143"/>
    </location>
</feature>
<feature type="compositionally biased region" description="Polar residues" evidence="7">
    <location>
        <begin position="314"/>
        <end position="334"/>
    </location>
</feature>
<evidence type="ECO:0000313" key="10">
    <source>
        <dbReference type="Proteomes" id="UP000265120"/>
    </source>
</evidence>
<dbReference type="Proteomes" id="UP000265120">
    <property type="component" value="Chromosome 7"/>
</dbReference>
<accession>A0A3P8X3X7</accession>
<sequence>MYSTSNIHLDGCTAEHLSSFPLDFVSTNVDTSHASVTSRNDQINIGTSDYYCRVKTGPGLTDCPPVLLKSTRDGPSKGRSSLANSSLGHQAKRARVENIIRGMISSPGMCDTSVTTYPYEPAGHVREYGKTQDLPSHQEHIESSRSVSKNHSQTRKQPESQQQPLRQLRTKVDHEERESCNYSKKETYSSWSASTGNPTEDSFTDWPERVKLLADVLKYELSRAVNRSVDCVFKNVPLLQTSTITECIQTDKPACGDKITRLSCCRNAKVQVPGIQTEALSLVVEKQRLETSSHLLMQPRSAAEQSKPLKRSSLDSTLTTNQLSEKSPDTNQPLRCSEDAPAKCDTLDALWTSVKVKSKVNSKHVSIPQNCTMSEDAEPPGSLCLPRIKIESESLKTNLSKLMFFYTRYPSSLVLRMCFPDVQFTRCITSQLIKWFSNFREFFYIQIEKFARHALVEGAADVRDLTVGRESQLFRALNMHYNKANDFQVPERFLEVTEITLREFYFAISTGKDQDPSWKKAIYKVICKLDGQLPAGFNRDHRK</sequence>
<dbReference type="GO" id="GO:0000978">
    <property type="term" value="F:RNA polymerase II cis-regulatory region sequence-specific DNA binding"/>
    <property type="evidence" value="ECO:0007669"/>
    <property type="project" value="TreeGrafter"/>
</dbReference>
<dbReference type="Ensembl" id="ENSCSET00000032170.1">
    <property type="protein sequence ID" value="ENSCSEP00000031760.1"/>
    <property type="gene ID" value="ENSCSEG00000020361.1"/>
</dbReference>
<dbReference type="GO" id="GO:0007399">
    <property type="term" value="P:nervous system development"/>
    <property type="evidence" value="ECO:0007669"/>
    <property type="project" value="UniProtKB-ARBA"/>
</dbReference>
<keyword evidence="5" id="KW-0804">Transcription</keyword>
<dbReference type="InParanoid" id="A0A3P8X3X7"/>
<evidence type="ECO:0000256" key="3">
    <source>
        <dbReference type="ARBA" id="ARBA00023125"/>
    </source>
</evidence>
<evidence type="ECO:0000256" key="4">
    <source>
        <dbReference type="ARBA" id="ARBA00023155"/>
    </source>
</evidence>
<feature type="domain" description="Prospero" evidence="8">
    <location>
        <begin position="389"/>
        <end position="543"/>
    </location>
</feature>
<comment type="subcellular location">
    <subcellularLocation>
        <location evidence="1">Nucleus</location>
    </subcellularLocation>
</comment>
<dbReference type="AlphaFoldDB" id="A0A3P8X3X7"/>
<dbReference type="Pfam" id="PF05044">
    <property type="entry name" value="HPD"/>
    <property type="match status" value="1"/>
</dbReference>
<feature type="region of interest" description="Disordered" evidence="7">
    <location>
        <begin position="294"/>
        <end position="336"/>
    </location>
</feature>
<dbReference type="InterPro" id="IPR039350">
    <property type="entry name" value="Prospero_homeodomain"/>
</dbReference>
<dbReference type="InterPro" id="IPR037131">
    <property type="entry name" value="Homeo_prospero_dom_sf"/>
</dbReference>
<keyword evidence="4" id="KW-0371">Homeobox</keyword>
<dbReference type="GeneTree" id="ENSGT00940000154790"/>
<feature type="region of interest" description="Disordered" evidence="7">
    <location>
        <begin position="66"/>
        <end position="90"/>
    </location>
</feature>
<evidence type="ECO:0000256" key="6">
    <source>
        <dbReference type="ARBA" id="ARBA00023242"/>
    </source>
</evidence>
<dbReference type="GO" id="GO:0005634">
    <property type="term" value="C:nucleus"/>
    <property type="evidence" value="ECO:0007669"/>
    <property type="project" value="UniProtKB-SubCell"/>
</dbReference>
<keyword evidence="10" id="KW-1185">Reference proteome</keyword>
<dbReference type="InterPro" id="IPR023082">
    <property type="entry name" value="Homeo_prospero_dom"/>
</dbReference>
<proteinExistence type="predicted"/>
<dbReference type="PANTHER" id="PTHR12198:SF9">
    <property type="entry name" value="PROSPERO HOMEOBOX PROTEIN 2"/>
    <property type="match status" value="1"/>
</dbReference>
<dbReference type="SUPFAM" id="SSF46689">
    <property type="entry name" value="Homeodomain-like"/>
    <property type="match status" value="1"/>
</dbReference>
<reference evidence="9" key="3">
    <citation type="submission" date="2025-09" db="UniProtKB">
        <authorList>
            <consortium name="Ensembl"/>
        </authorList>
    </citation>
    <scope>IDENTIFICATION</scope>
</reference>
<dbReference type="InterPro" id="IPR009057">
    <property type="entry name" value="Homeodomain-like_sf"/>
</dbReference>
<feature type="compositionally biased region" description="Basic and acidic residues" evidence="7">
    <location>
        <begin position="170"/>
        <end position="181"/>
    </location>
</feature>
<keyword evidence="6" id="KW-0539">Nucleus</keyword>
<dbReference type="PANTHER" id="PTHR12198">
    <property type="entry name" value="HOMEOBOX PROTEIN PROSPERO/PROX-1/CEH-26"/>
    <property type="match status" value="1"/>
</dbReference>
<reference evidence="9" key="2">
    <citation type="submission" date="2025-08" db="UniProtKB">
        <authorList>
            <consortium name="Ensembl"/>
        </authorList>
    </citation>
    <scope>IDENTIFICATION</scope>
</reference>